<comment type="caution">
    <text evidence="1">The sequence shown here is derived from an EMBL/GenBank/DDBJ whole genome shotgun (WGS) entry which is preliminary data.</text>
</comment>
<dbReference type="EMBL" id="LAZR01045803">
    <property type="protein sequence ID" value="KKK98002.1"/>
    <property type="molecule type" value="Genomic_DNA"/>
</dbReference>
<reference evidence="1" key="1">
    <citation type="journal article" date="2015" name="Nature">
        <title>Complex archaea that bridge the gap between prokaryotes and eukaryotes.</title>
        <authorList>
            <person name="Spang A."/>
            <person name="Saw J.H."/>
            <person name="Jorgensen S.L."/>
            <person name="Zaremba-Niedzwiedzka K."/>
            <person name="Martijn J."/>
            <person name="Lind A.E."/>
            <person name="van Eijk R."/>
            <person name="Schleper C."/>
            <person name="Guy L."/>
            <person name="Ettema T.J."/>
        </authorList>
    </citation>
    <scope>NUCLEOTIDE SEQUENCE</scope>
</reference>
<organism evidence="1">
    <name type="scientific">marine sediment metagenome</name>
    <dbReference type="NCBI Taxonomy" id="412755"/>
    <lineage>
        <taxon>unclassified sequences</taxon>
        <taxon>metagenomes</taxon>
        <taxon>ecological metagenomes</taxon>
    </lineage>
</organism>
<evidence type="ECO:0008006" key="2">
    <source>
        <dbReference type="Google" id="ProtNLM"/>
    </source>
</evidence>
<accession>A0A0F8ZVX8</accession>
<dbReference type="AlphaFoldDB" id="A0A0F8ZVX8"/>
<feature type="non-terminal residue" evidence="1">
    <location>
        <position position="1"/>
    </location>
</feature>
<proteinExistence type="predicted"/>
<sequence>LENGLEMSKEEFSAAGGNQCLFHIDFMVGSDKMNIDGINEDETTEPIMRNGEWAFDI</sequence>
<dbReference type="SUPFAM" id="SSF144052">
    <property type="entry name" value="Thermophilic metalloprotease-like"/>
    <property type="match status" value="1"/>
</dbReference>
<name>A0A0F8ZVX8_9ZZZZ</name>
<dbReference type="GO" id="GO:0006508">
    <property type="term" value="P:proteolysis"/>
    <property type="evidence" value="ECO:0007669"/>
    <property type="project" value="InterPro"/>
</dbReference>
<protein>
    <recommendedName>
        <fullName evidence="2">Aminopeptidase</fullName>
    </recommendedName>
</protein>
<dbReference type="GO" id="GO:0004177">
    <property type="term" value="F:aminopeptidase activity"/>
    <property type="evidence" value="ECO:0007669"/>
    <property type="project" value="InterPro"/>
</dbReference>
<dbReference type="InterPro" id="IPR000787">
    <property type="entry name" value="Peptidase_M29"/>
</dbReference>
<gene>
    <name evidence="1" type="ORF">LCGC14_2647100</name>
</gene>
<dbReference type="Pfam" id="PF02073">
    <property type="entry name" value="Peptidase_M29"/>
    <property type="match status" value="1"/>
</dbReference>
<dbReference type="PRINTS" id="PR00919">
    <property type="entry name" value="THERMOPTASE"/>
</dbReference>
<evidence type="ECO:0000313" key="1">
    <source>
        <dbReference type="EMBL" id="KKK98002.1"/>
    </source>
</evidence>